<protein>
    <submittedName>
        <fullName evidence="1">Uncharacterized protein</fullName>
    </submittedName>
</protein>
<dbReference type="Proteomes" id="UP000051260">
    <property type="component" value="Unassembled WGS sequence"/>
</dbReference>
<sequence length="35" mass="3985">MKQRMVKTKAKCSLACIETFSLRAITPTEVMFFSS</sequence>
<accession>A0A0N7MB12</accession>
<evidence type="ECO:0000313" key="1">
    <source>
        <dbReference type="EMBL" id="CUK20110.1"/>
    </source>
</evidence>
<proteinExistence type="predicted"/>
<organism evidence="1 2">
    <name type="scientific">Ruegeria denitrificans</name>
    <dbReference type="NCBI Taxonomy" id="1715692"/>
    <lineage>
        <taxon>Bacteria</taxon>
        <taxon>Pseudomonadati</taxon>
        <taxon>Pseudomonadota</taxon>
        <taxon>Alphaproteobacteria</taxon>
        <taxon>Rhodobacterales</taxon>
        <taxon>Roseobacteraceae</taxon>
        <taxon>Ruegeria</taxon>
    </lineage>
</organism>
<dbReference type="AlphaFoldDB" id="A0A0N7MB12"/>
<dbReference type="EMBL" id="CYUD01000025">
    <property type="protein sequence ID" value="CUK20110.1"/>
    <property type="molecule type" value="Genomic_DNA"/>
</dbReference>
<reference evidence="2" key="1">
    <citation type="submission" date="2015-09" db="EMBL/GenBank/DDBJ databases">
        <authorList>
            <person name="Rodrigo-Torres L."/>
            <person name="Arahal D.R."/>
        </authorList>
    </citation>
    <scope>NUCLEOTIDE SEQUENCE [LARGE SCALE GENOMIC DNA]</scope>
    <source>
        <strain evidence="2">CECT 5091</strain>
    </source>
</reference>
<evidence type="ECO:0000313" key="2">
    <source>
        <dbReference type="Proteomes" id="UP000051260"/>
    </source>
</evidence>
<keyword evidence="2" id="KW-1185">Reference proteome</keyword>
<gene>
    <name evidence="1" type="ORF">RUE5091_04480</name>
</gene>
<dbReference type="STRING" id="1715692.RUE5091_04480"/>
<name>A0A0N7MB12_9RHOB</name>